<keyword evidence="2 7" id="KW-0121">Carboxypeptidase</keyword>
<keyword evidence="8" id="KW-1133">Transmembrane helix</keyword>
<dbReference type="InterPro" id="IPR033124">
    <property type="entry name" value="Ser_caboxypep_his_AS"/>
</dbReference>
<comment type="similarity">
    <text evidence="1 7">Belongs to the peptidase S10 family.</text>
</comment>
<evidence type="ECO:0000256" key="6">
    <source>
        <dbReference type="ARBA" id="ARBA00023180"/>
    </source>
</evidence>
<accession>A0A6A3NVI8</accession>
<name>A0A6A3NVI8_9STRA</name>
<dbReference type="InterPro" id="IPR001563">
    <property type="entry name" value="Peptidase_S10"/>
</dbReference>
<feature type="transmembrane region" description="Helical" evidence="8">
    <location>
        <begin position="30"/>
        <end position="51"/>
    </location>
</feature>
<evidence type="ECO:0000256" key="8">
    <source>
        <dbReference type="SAM" id="Phobius"/>
    </source>
</evidence>
<reference evidence="9 10" key="1">
    <citation type="submission" date="2018-09" db="EMBL/GenBank/DDBJ databases">
        <title>Genomic investigation of the strawberry pathogen Phytophthora fragariae indicates pathogenicity is determined by transcriptional variation in three key races.</title>
        <authorList>
            <person name="Adams T.M."/>
            <person name="Armitage A.D."/>
            <person name="Sobczyk M.K."/>
            <person name="Bates H.J."/>
            <person name="Dunwell J.M."/>
            <person name="Nellist C.F."/>
            <person name="Harrison R.J."/>
        </authorList>
    </citation>
    <scope>NUCLEOTIDE SEQUENCE [LARGE SCALE GENOMIC DNA]</scope>
    <source>
        <strain evidence="9 10">SCRP324</strain>
    </source>
</reference>
<proteinExistence type="inferred from homology"/>
<evidence type="ECO:0000256" key="4">
    <source>
        <dbReference type="ARBA" id="ARBA00022729"/>
    </source>
</evidence>
<dbReference type="Proteomes" id="UP000435112">
    <property type="component" value="Unassembled WGS sequence"/>
</dbReference>
<keyword evidence="3 7" id="KW-0645">Protease</keyword>
<dbReference type="EMBL" id="QXFU01000035">
    <property type="protein sequence ID" value="KAE9047089.1"/>
    <property type="molecule type" value="Genomic_DNA"/>
</dbReference>
<dbReference type="Pfam" id="PF00450">
    <property type="entry name" value="Peptidase_S10"/>
    <property type="match status" value="2"/>
</dbReference>
<dbReference type="GO" id="GO:0006508">
    <property type="term" value="P:proteolysis"/>
    <property type="evidence" value="ECO:0007669"/>
    <property type="project" value="UniProtKB-KW"/>
</dbReference>
<dbReference type="PROSITE" id="PS00131">
    <property type="entry name" value="CARBOXYPEPT_SER_SER"/>
    <property type="match status" value="1"/>
</dbReference>
<evidence type="ECO:0000256" key="1">
    <source>
        <dbReference type="ARBA" id="ARBA00009431"/>
    </source>
</evidence>
<keyword evidence="8" id="KW-0472">Membrane</keyword>
<protein>
    <recommendedName>
        <fullName evidence="7">Carboxypeptidase</fullName>
        <ecNumber evidence="7">3.4.16.-</ecNumber>
    </recommendedName>
</protein>
<evidence type="ECO:0000256" key="3">
    <source>
        <dbReference type="ARBA" id="ARBA00022670"/>
    </source>
</evidence>
<dbReference type="OrthoDB" id="443318at2759"/>
<keyword evidence="8" id="KW-0812">Transmembrane</keyword>
<dbReference type="PANTHER" id="PTHR11802:SF113">
    <property type="entry name" value="SERINE CARBOXYPEPTIDASE CTSA-4.1"/>
    <property type="match status" value="1"/>
</dbReference>
<dbReference type="GO" id="GO:0004185">
    <property type="term" value="F:serine-type carboxypeptidase activity"/>
    <property type="evidence" value="ECO:0007669"/>
    <property type="project" value="UniProtKB-UniRule"/>
</dbReference>
<evidence type="ECO:0000256" key="5">
    <source>
        <dbReference type="ARBA" id="ARBA00022801"/>
    </source>
</evidence>
<comment type="caution">
    <text evidence="9">The sequence shown here is derived from an EMBL/GenBank/DDBJ whole genome shotgun (WGS) entry which is preliminary data.</text>
</comment>
<gene>
    <name evidence="9" type="ORF">PR002_g1225</name>
</gene>
<evidence type="ECO:0000256" key="2">
    <source>
        <dbReference type="ARBA" id="ARBA00022645"/>
    </source>
</evidence>
<dbReference type="SUPFAM" id="SSF53474">
    <property type="entry name" value="alpha/beta-Hydrolases"/>
    <property type="match status" value="1"/>
</dbReference>
<evidence type="ECO:0000313" key="10">
    <source>
        <dbReference type="Proteomes" id="UP000435112"/>
    </source>
</evidence>
<dbReference type="InterPro" id="IPR029058">
    <property type="entry name" value="AB_hydrolase_fold"/>
</dbReference>
<dbReference type="Gene3D" id="3.40.50.1820">
    <property type="entry name" value="alpha/beta hydrolase"/>
    <property type="match status" value="1"/>
</dbReference>
<sequence length="461" mass="51347">MARLNEKTRLLPAVQAIYGSTSNKLRIKRCLIILGIVTAVVLSGLSVWWLFFDDHSAVVSDEFICGDTRNEAGYVKLANKQDDQYFYWFFEAKHNASTAPLVIWLTGGPGGSSLLALFNENGPCRIQPDLTTKVHPHSWTYEANMIWLDQPTSVGFSYSSGDDHDYNEKDFFLTGESYGGHYVPGAAHYIWEQNKKNGSKKINLQGIAIGNGWTDPIAQHLHAPDMLDNAYNITLLSDSAAAQLKADAVQCVELTAKCQQNPSITSCREPYEFCVEHVVLALAANATGRNPYDIRESCDWVDFGFCHGVPLIEEFLAQDKVHKYLNVDRDWVGGSSEVSENFIVDYMQSFDKFVSDLLNDDVRVLLYIGDADTMCNWAGNKAWIDALEWKGQKGFNAAEEKSFLAKDLLNSKAAVTDAGTARSFDNLALVRVFNAGHMVPTHQPAVSLDLINRFFKNEALA</sequence>
<evidence type="ECO:0000256" key="7">
    <source>
        <dbReference type="RuleBase" id="RU361156"/>
    </source>
</evidence>
<dbReference type="PANTHER" id="PTHR11802">
    <property type="entry name" value="SERINE PROTEASE FAMILY S10 SERINE CARBOXYPEPTIDASE"/>
    <property type="match status" value="1"/>
</dbReference>
<dbReference type="PRINTS" id="PR00724">
    <property type="entry name" value="CRBOXYPTASEC"/>
</dbReference>
<evidence type="ECO:0000313" key="9">
    <source>
        <dbReference type="EMBL" id="KAE9047089.1"/>
    </source>
</evidence>
<dbReference type="PROSITE" id="PS00560">
    <property type="entry name" value="CARBOXYPEPT_SER_HIS"/>
    <property type="match status" value="1"/>
</dbReference>
<dbReference type="InterPro" id="IPR018202">
    <property type="entry name" value="Ser_caboxypep_ser_AS"/>
</dbReference>
<organism evidence="9 10">
    <name type="scientific">Phytophthora rubi</name>
    <dbReference type="NCBI Taxonomy" id="129364"/>
    <lineage>
        <taxon>Eukaryota</taxon>
        <taxon>Sar</taxon>
        <taxon>Stramenopiles</taxon>
        <taxon>Oomycota</taxon>
        <taxon>Peronosporomycetes</taxon>
        <taxon>Peronosporales</taxon>
        <taxon>Peronosporaceae</taxon>
        <taxon>Phytophthora</taxon>
    </lineage>
</organism>
<keyword evidence="5 7" id="KW-0378">Hydrolase</keyword>
<dbReference type="EC" id="3.4.16.-" evidence="7"/>
<keyword evidence="6" id="KW-0325">Glycoprotein</keyword>
<dbReference type="AlphaFoldDB" id="A0A6A3NVI8"/>
<keyword evidence="4" id="KW-0732">Signal</keyword>